<gene>
    <name evidence="13" type="ORF">OMP38_12115</name>
</gene>
<dbReference type="InterPro" id="IPR003594">
    <property type="entry name" value="HATPase_dom"/>
</dbReference>
<keyword evidence="11" id="KW-0812">Transmembrane</keyword>
<dbReference type="PANTHER" id="PTHR34220">
    <property type="entry name" value="SENSOR HISTIDINE KINASE YPDA"/>
    <property type="match status" value="1"/>
</dbReference>
<evidence type="ECO:0000313" key="14">
    <source>
        <dbReference type="Proteomes" id="UP001153387"/>
    </source>
</evidence>
<dbReference type="PROSITE" id="PS50885">
    <property type="entry name" value="HAMP"/>
    <property type="match status" value="1"/>
</dbReference>
<evidence type="ECO:0000256" key="9">
    <source>
        <dbReference type="ARBA" id="ARBA00023136"/>
    </source>
</evidence>
<dbReference type="EMBL" id="JAPDHZ010000003">
    <property type="protein sequence ID" value="MDG0791532.1"/>
    <property type="molecule type" value="Genomic_DNA"/>
</dbReference>
<name>A0A9X4KG46_9BACL</name>
<dbReference type="GO" id="GO:0005886">
    <property type="term" value="C:plasma membrane"/>
    <property type="evidence" value="ECO:0007669"/>
    <property type="project" value="UniProtKB-SubCell"/>
</dbReference>
<evidence type="ECO:0000256" key="7">
    <source>
        <dbReference type="ARBA" id="ARBA00022777"/>
    </source>
</evidence>
<keyword evidence="10" id="KW-0175">Coiled coil</keyword>
<comment type="subcellular location">
    <subcellularLocation>
        <location evidence="2">Cell membrane</location>
        <topology evidence="2">Multi-pass membrane protein</topology>
    </subcellularLocation>
</comment>
<dbReference type="EC" id="2.7.13.3" evidence="3"/>
<dbReference type="AlphaFoldDB" id="A0A9X4KG46"/>
<proteinExistence type="predicted"/>
<dbReference type="Gene3D" id="3.30.565.10">
    <property type="entry name" value="Histidine kinase-like ATPase, C-terminal domain"/>
    <property type="match status" value="1"/>
</dbReference>
<feature type="transmembrane region" description="Helical" evidence="11">
    <location>
        <begin position="279"/>
        <end position="298"/>
    </location>
</feature>
<dbReference type="Pfam" id="PF02518">
    <property type="entry name" value="HATPase_c"/>
    <property type="match status" value="1"/>
</dbReference>
<dbReference type="PRINTS" id="PR00344">
    <property type="entry name" value="BCTRLSENSOR"/>
</dbReference>
<dbReference type="SMART" id="SM00387">
    <property type="entry name" value="HATPase_c"/>
    <property type="match status" value="1"/>
</dbReference>
<organism evidence="13 14">
    <name type="scientific">Cohnella ginsengisoli</name>
    <dbReference type="NCBI Taxonomy" id="425004"/>
    <lineage>
        <taxon>Bacteria</taxon>
        <taxon>Bacillati</taxon>
        <taxon>Bacillota</taxon>
        <taxon>Bacilli</taxon>
        <taxon>Bacillales</taxon>
        <taxon>Paenibacillaceae</taxon>
        <taxon>Cohnella</taxon>
    </lineage>
</organism>
<dbReference type="SUPFAM" id="SSF158472">
    <property type="entry name" value="HAMP domain-like"/>
    <property type="match status" value="1"/>
</dbReference>
<keyword evidence="9 11" id="KW-0472">Membrane</keyword>
<evidence type="ECO:0000256" key="3">
    <source>
        <dbReference type="ARBA" id="ARBA00012438"/>
    </source>
</evidence>
<keyword evidence="4" id="KW-1003">Cell membrane</keyword>
<keyword evidence="7 13" id="KW-0418">Kinase</keyword>
<dbReference type="Proteomes" id="UP001153387">
    <property type="component" value="Unassembled WGS sequence"/>
</dbReference>
<dbReference type="RefSeq" id="WP_277565408.1">
    <property type="nucleotide sequence ID" value="NZ_JAPDHZ010000003.1"/>
</dbReference>
<feature type="domain" description="HAMP" evidence="12">
    <location>
        <begin position="300"/>
        <end position="353"/>
    </location>
</feature>
<sequence length="573" mass="64408">MWVTSFLSSFLFLLFAVFVYVQLYDKLLTQYQLGNQQNMEQQAANLDSTLGKIESLQSIFQNNAALIDYLRDEYSDDRELIYYYLREISPALSFANLADPAVQSLTVYPKYQKRLVHVPGFSPYDRITEKLTESELRGLRPTQGLWKQNVTDQGIGLRYYQKIYSDTYTAELAILEVEVKPALLDNFLNKLREAEPNGSLFLTDRTGHLLRTSGAPVISADQLAGIGRKLELDGAGPKSLLSTGGQLLLNSVTIPKLGLTVVAANKRNAMFEFLKMKQLWVAGALLLLVMLSILYYIIVSSLTKRIVVLSRHMRKVGHDSLGHPYNGRTGSDEIGFLITSYNAMIQRIDELVNRVQKVELLRKEADLKMLQAQIQPHFLYNTLETIRMLSRSNQGPLIGEMAFALGKMLRYSLSKNSDAAFGEEIEHVRSYMAIHQIRMKDLTFSMEADERAMTIPCPRFILQPLVENSIIHGMSGKRGDKQIKVFVRLMADHVLVEVADNGCGMDGERLASVRRLASGEDENGLIETQGTGIGLNNVAQRIFAYYGHQTEFIIESAPGSGTRCVLKLVIKEA</sequence>
<feature type="transmembrane region" description="Helical" evidence="11">
    <location>
        <begin position="6"/>
        <end position="24"/>
    </location>
</feature>
<dbReference type="Pfam" id="PF06580">
    <property type="entry name" value="His_kinase"/>
    <property type="match status" value="1"/>
</dbReference>
<evidence type="ECO:0000256" key="2">
    <source>
        <dbReference type="ARBA" id="ARBA00004651"/>
    </source>
</evidence>
<dbReference type="InterPro" id="IPR010559">
    <property type="entry name" value="Sig_transdc_His_kin_internal"/>
</dbReference>
<keyword evidence="11" id="KW-1133">Transmembrane helix</keyword>
<evidence type="ECO:0000256" key="11">
    <source>
        <dbReference type="SAM" id="Phobius"/>
    </source>
</evidence>
<dbReference type="InterPro" id="IPR036890">
    <property type="entry name" value="HATPase_C_sf"/>
</dbReference>
<dbReference type="InterPro" id="IPR050640">
    <property type="entry name" value="Bact_2-comp_sensor_kinase"/>
</dbReference>
<evidence type="ECO:0000256" key="1">
    <source>
        <dbReference type="ARBA" id="ARBA00000085"/>
    </source>
</evidence>
<keyword evidence="5" id="KW-0597">Phosphoprotein</keyword>
<evidence type="ECO:0000256" key="8">
    <source>
        <dbReference type="ARBA" id="ARBA00023012"/>
    </source>
</evidence>
<protein>
    <recommendedName>
        <fullName evidence="3">histidine kinase</fullName>
        <ecNumber evidence="3">2.7.13.3</ecNumber>
    </recommendedName>
</protein>
<evidence type="ECO:0000256" key="4">
    <source>
        <dbReference type="ARBA" id="ARBA00022475"/>
    </source>
</evidence>
<evidence type="ECO:0000256" key="5">
    <source>
        <dbReference type="ARBA" id="ARBA00022553"/>
    </source>
</evidence>
<dbReference type="InterPro" id="IPR004358">
    <property type="entry name" value="Sig_transdc_His_kin-like_C"/>
</dbReference>
<feature type="coiled-coil region" evidence="10">
    <location>
        <begin position="341"/>
        <end position="368"/>
    </location>
</feature>
<keyword evidence="8" id="KW-0902">Two-component regulatory system</keyword>
<evidence type="ECO:0000259" key="12">
    <source>
        <dbReference type="PROSITE" id="PS50885"/>
    </source>
</evidence>
<dbReference type="PANTHER" id="PTHR34220:SF7">
    <property type="entry name" value="SENSOR HISTIDINE KINASE YPDA"/>
    <property type="match status" value="1"/>
</dbReference>
<evidence type="ECO:0000256" key="10">
    <source>
        <dbReference type="SAM" id="Coils"/>
    </source>
</evidence>
<dbReference type="InterPro" id="IPR003660">
    <property type="entry name" value="HAMP_dom"/>
</dbReference>
<comment type="caution">
    <text evidence="13">The sequence shown here is derived from an EMBL/GenBank/DDBJ whole genome shotgun (WGS) entry which is preliminary data.</text>
</comment>
<dbReference type="GO" id="GO:0000155">
    <property type="term" value="F:phosphorelay sensor kinase activity"/>
    <property type="evidence" value="ECO:0007669"/>
    <property type="project" value="InterPro"/>
</dbReference>
<dbReference type="SMART" id="SM00304">
    <property type="entry name" value="HAMP"/>
    <property type="match status" value="1"/>
</dbReference>
<evidence type="ECO:0000256" key="6">
    <source>
        <dbReference type="ARBA" id="ARBA00022679"/>
    </source>
</evidence>
<dbReference type="Pfam" id="PF00672">
    <property type="entry name" value="HAMP"/>
    <property type="match status" value="1"/>
</dbReference>
<evidence type="ECO:0000313" key="13">
    <source>
        <dbReference type="EMBL" id="MDG0791532.1"/>
    </source>
</evidence>
<keyword evidence="14" id="KW-1185">Reference proteome</keyword>
<dbReference type="Gene3D" id="6.10.340.10">
    <property type="match status" value="1"/>
</dbReference>
<dbReference type="SUPFAM" id="SSF55874">
    <property type="entry name" value="ATPase domain of HSP90 chaperone/DNA topoisomerase II/histidine kinase"/>
    <property type="match status" value="1"/>
</dbReference>
<keyword evidence="6" id="KW-0808">Transferase</keyword>
<accession>A0A9X4KG46</accession>
<comment type="catalytic activity">
    <reaction evidence="1">
        <text>ATP + protein L-histidine = ADP + protein N-phospho-L-histidine.</text>
        <dbReference type="EC" id="2.7.13.3"/>
    </reaction>
</comment>
<reference evidence="13 14" key="1">
    <citation type="submission" date="2022-10" db="EMBL/GenBank/DDBJ databases">
        <title>Comparative genomic analysis of Cohnella hashimotonis sp. nov., isolated from the International Space Station.</title>
        <authorList>
            <person name="Simpson A."/>
            <person name="Venkateswaran K."/>
        </authorList>
    </citation>
    <scope>NUCLEOTIDE SEQUENCE [LARGE SCALE GENOMIC DNA]</scope>
    <source>
        <strain evidence="13 14">DSM 18997</strain>
    </source>
</reference>